<dbReference type="PATRIC" id="fig|1339316.3.peg.5338"/>
<evidence type="ECO:0000313" key="1">
    <source>
        <dbReference type="EMBL" id="EXY87709.1"/>
    </source>
</evidence>
<comment type="caution">
    <text evidence="1">The sequence shown here is derived from an EMBL/GenBank/DDBJ whole genome shotgun (WGS) entry which is preliminary data.</text>
</comment>
<reference evidence="1 2" key="1">
    <citation type="submission" date="2014-02" db="EMBL/GenBank/DDBJ databases">
        <authorList>
            <person name="Sears C."/>
            <person name="Carroll K."/>
            <person name="Sack B.R."/>
            <person name="Qadri F."/>
            <person name="Myers L.L."/>
            <person name="Chung G.-T."/>
            <person name="Escheverria P."/>
            <person name="Fraser C.M."/>
            <person name="Sadzewicz L."/>
            <person name="Shefchek K.A."/>
            <person name="Tallon L."/>
            <person name="Das S.P."/>
            <person name="Daugherty S."/>
            <person name="Mongodin E.F."/>
        </authorList>
    </citation>
    <scope>NUCLEOTIDE SEQUENCE [LARGE SCALE GENOMIC DNA]</scope>
    <source>
        <strain evidence="2">3998T(B)3</strain>
    </source>
</reference>
<keyword evidence="1" id="KW-0808">Transferase</keyword>
<dbReference type="Proteomes" id="UP000020773">
    <property type="component" value="Unassembled WGS sequence"/>
</dbReference>
<gene>
    <name evidence="1" type="ORF">M125_5677</name>
</gene>
<dbReference type="EMBL" id="JGDB01000392">
    <property type="protein sequence ID" value="EXY87709.1"/>
    <property type="molecule type" value="Genomic_DNA"/>
</dbReference>
<organism evidence="1 2">
    <name type="scientific">Bacteroides fragilis str. 3998T(B)3</name>
    <dbReference type="NCBI Taxonomy" id="1339316"/>
    <lineage>
        <taxon>Bacteria</taxon>
        <taxon>Pseudomonadati</taxon>
        <taxon>Bacteroidota</taxon>
        <taxon>Bacteroidia</taxon>
        <taxon>Bacteroidales</taxon>
        <taxon>Bacteroidaceae</taxon>
        <taxon>Bacteroides</taxon>
    </lineage>
</organism>
<evidence type="ECO:0000313" key="2">
    <source>
        <dbReference type="Proteomes" id="UP000020773"/>
    </source>
</evidence>
<dbReference type="AlphaFoldDB" id="A0A015TTF2"/>
<sequence length="83" mass="9538">MPERYSRHRQIAELATRGKFVLDGNGEDCRPERPATESLPQASCQECDRFVRPDPTGTSRTLLAAKETHLPRTVRDRRQQKMS</sequence>
<name>A0A015TTF2_BACFG</name>
<keyword evidence="1" id="KW-0418">Kinase</keyword>
<dbReference type="GO" id="GO:0016301">
    <property type="term" value="F:kinase activity"/>
    <property type="evidence" value="ECO:0007669"/>
    <property type="project" value="UniProtKB-KW"/>
</dbReference>
<proteinExistence type="predicted"/>
<protein>
    <submittedName>
        <fullName evidence="1">Two-component system sensor histidine kinase domain protein</fullName>
    </submittedName>
</protein>
<accession>A0A015TTF2</accession>